<keyword evidence="5" id="KW-0862">Zinc</keyword>
<proteinExistence type="predicted"/>
<sequence>MVEPEKPFACTIPDCGMTFTNEDHLTVHTKKHDMYLQLGLEQKAAFVADQTPTPTRFIRNCEEVGLFQDLQNVNPFEEGFKRAMETCKHGLLLENAVSTSTSDDLHTPQMVFPTLDAGDATLYTSNNKKNITISRSSSDESGTIKEYETTTISKLTNQVTTISRIVNKLDTVEKSEESQKGDDHVRHKDVHNERSVSYTNNIIKIQNNIEIRKDNLVNVETTKSMPSNRITYDTITKETSGVPTKDVLLTDSNKTHENNKLPPIMSQKSLDFVVDSLTSEICQNHNGKPVVKMRNRRTNKILPKATLATNVPMIGMSKNDSVKNDATKVKLESKCNDDYEVTIKLPNGKRVRMKAVDESTSSDKVKKESDAKEKLKNAINNKVTHKNLQRLHSITAPIQSIVPIAAGTLIPVTIINPTALAVPKIPIPPFNPFAKPSQEFKKTVKRKIVGNKVTDNGEKNPDDGKIGSKDDDCAFIEQPQKKSKENMDSRVAASRRYRVRLRETMKRQVNEIKQLREANQRLATDKAVLQVLITEHMKTCPNADDFSELIFFIQRVW</sequence>
<keyword evidence="4" id="KW-0539">Nucleus</keyword>
<keyword evidence="5" id="KW-0479">Metal-binding</keyword>
<keyword evidence="10" id="KW-1185">Reference proteome</keyword>
<comment type="subcellular location">
    <subcellularLocation>
        <location evidence="1">Nucleus</location>
    </subcellularLocation>
</comment>
<protein>
    <recommendedName>
        <fullName evidence="8">C2H2-type domain-containing protein</fullName>
    </recommendedName>
</protein>
<dbReference type="GO" id="GO:0005634">
    <property type="term" value="C:nucleus"/>
    <property type="evidence" value="ECO:0007669"/>
    <property type="project" value="UniProtKB-SubCell"/>
</dbReference>
<keyword evidence="6" id="KW-0175">Coiled coil</keyword>
<reference evidence="9" key="2">
    <citation type="submission" date="2022-10" db="EMBL/GenBank/DDBJ databases">
        <authorList>
            <consortium name="ENA_rothamsted_submissions"/>
            <consortium name="culmorum"/>
            <person name="King R."/>
        </authorList>
    </citation>
    <scope>NUCLEOTIDE SEQUENCE</scope>
</reference>
<evidence type="ECO:0000256" key="4">
    <source>
        <dbReference type="ARBA" id="ARBA00023242"/>
    </source>
</evidence>
<feature type="compositionally biased region" description="Basic and acidic residues" evidence="7">
    <location>
        <begin position="455"/>
        <end position="471"/>
    </location>
</feature>
<name>A0A9N9WJL8_9NEOP</name>
<dbReference type="PANTHER" id="PTHR19304">
    <property type="entry name" value="CYCLIC-AMP RESPONSE ELEMENT BINDING PROTEIN"/>
    <property type="match status" value="1"/>
</dbReference>
<dbReference type="PROSITE" id="PS00028">
    <property type="entry name" value="ZINC_FINGER_C2H2_1"/>
    <property type="match status" value="1"/>
</dbReference>
<dbReference type="SMART" id="SM00355">
    <property type="entry name" value="ZnF_C2H2"/>
    <property type="match status" value="1"/>
</dbReference>
<dbReference type="OrthoDB" id="295274at2759"/>
<dbReference type="EMBL" id="OU893337">
    <property type="protein sequence ID" value="CAG9794276.1"/>
    <property type="molecule type" value="Genomic_DNA"/>
</dbReference>
<evidence type="ECO:0000256" key="5">
    <source>
        <dbReference type="PROSITE-ProRule" id="PRU00042"/>
    </source>
</evidence>
<evidence type="ECO:0000259" key="8">
    <source>
        <dbReference type="PROSITE" id="PS50157"/>
    </source>
</evidence>
<feature type="coiled-coil region" evidence="6">
    <location>
        <begin position="498"/>
        <end position="525"/>
    </location>
</feature>
<dbReference type="InterPro" id="IPR036236">
    <property type="entry name" value="Znf_C2H2_sf"/>
</dbReference>
<organism evidence="9 10">
    <name type="scientific">Diatraea saccharalis</name>
    <name type="common">sugarcane borer</name>
    <dbReference type="NCBI Taxonomy" id="40085"/>
    <lineage>
        <taxon>Eukaryota</taxon>
        <taxon>Metazoa</taxon>
        <taxon>Ecdysozoa</taxon>
        <taxon>Arthropoda</taxon>
        <taxon>Hexapoda</taxon>
        <taxon>Insecta</taxon>
        <taxon>Pterygota</taxon>
        <taxon>Neoptera</taxon>
        <taxon>Endopterygota</taxon>
        <taxon>Lepidoptera</taxon>
        <taxon>Glossata</taxon>
        <taxon>Ditrysia</taxon>
        <taxon>Pyraloidea</taxon>
        <taxon>Crambidae</taxon>
        <taxon>Crambinae</taxon>
        <taxon>Diatraea</taxon>
    </lineage>
</organism>
<feature type="region of interest" description="Disordered" evidence="7">
    <location>
        <begin position="452"/>
        <end position="471"/>
    </location>
</feature>
<dbReference type="Proteomes" id="UP001153714">
    <property type="component" value="Chromosome 6"/>
</dbReference>
<dbReference type="InterPro" id="IPR013087">
    <property type="entry name" value="Znf_C2H2_type"/>
</dbReference>
<dbReference type="PROSITE" id="PS50157">
    <property type="entry name" value="ZINC_FINGER_C2H2_2"/>
    <property type="match status" value="1"/>
</dbReference>
<dbReference type="Gene3D" id="3.30.160.60">
    <property type="entry name" value="Classic Zinc Finger"/>
    <property type="match status" value="1"/>
</dbReference>
<dbReference type="SUPFAM" id="SSF57667">
    <property type="entry name" value="beta-beta-alpha zinc fingers"/>
    <property type="match status" value="1"/>
</dbReference>
<evidence type="ECO:0000313" key="10">
    <source>
        <dbReference type="Proteomes" id="UP001153714"/>
    </source>
</evidence>
<evidence type="ECO:0000256" key="7">
    <source>
        <dbReference type="SAM" id="MobiDB-lite"/>
    </source>
</evidence>
<accession>A0A9N9WJL8</accession>
<evidence type="ECO:0000256" key="6">
    <source>
        <dbReference type="SAM" id="Coils"/>
    </source>
</evidence>
<dbReference type="GO" id="GO:0008270">
    <property type="term" value="F:zinc ion binding"/>
    <property type="evidence" value="ECO:0007669"/>
    <property type="project" value="UniProtKB-KW"/>
</dbReference>
<gene>
    <name evidence="9" type="ORF">DIATSA_LOCUS11669</name>
</gene>
<keyword evidence="5" id="KW-0863">Zinc-finger</keyword>
<evidence type="ECO:0000256" key="1">
    <source>
        <dbReference type="ARBA" id="ARBA00004123"/>
    </source>
</evidence>
<evidence type="ECO:0000313" key="9">
    <source>
        <dbReference type="EMBL" id="CAG9794276.1"/>
    </source>
</evidence>
<keyword evidence="3" id="KW-0804">Transcription</keyword>
<dbReference type="InterPro" id="IPR051027">
    <property type="entry name" value="bZIP_transcription_factors"/>
</dbReference>
<evidence type="ECO:0000256" key="3">
    <source>
        <dbReference type="ARBA" id="ARBA00023163"/>
    </source>
</evidence>
<dbReference type="AlphaFoldDB" id="A0A9N9WJL8"/>
<reference evidence="9" key="1">
    <citation type="submission" date="2021-12" db="EMBL/GenBank/DDBJ databases">
        <authorList>
            <person name="King R."/>
        </authorList>
    </citation>
    <scope>NUCLEOTIDE SEQUENCE</scope>
</reference>
<keyword evidence="2" id="KW-0805">Transcription regulation</keyword>
<feature type="domain" description="C2H2-type" evidence="8">
    <location>
        <begin position="8"/>
        <end position="32"/>
    </location>
</feature>
<evidence type="ECO:0000256" key="2">
    <source>
        <dbReference type="ARBA" id="ARBA00023015"/>
    </source>
</evidence>